<dbReference type="Proteomes" id="UP000287144">
    <property type="component" value="Unassembled WGS sequence"/>
</dbReference>
<dbReference type="GO" id="GO:0031505">
    <property type="term" value="P:fungal-type cell wall organization"/>
    <property type="evidence" value="ECO:0007669"/>
    <property type="project" value="TreeGrafter"/>
</dbReference>
<dbReference type="GO" id="GO:0016020">
    <property type="term" value="C:membrane"/>
    <property type="evidence" value="ECO:0007669"/>
    <property type="project" value="UniProtKB-SubCell"/>
</dbReference>
<evidence type="ECO:0000256" key="13">
    <source>
        <dbReference type="SAM" id="MobiDB-lite"/>
    </source>
</evidence>
<keyword evidence="5" id="KW-0808">Transferase</keyword>
<keyword evidence="9" id="KW-0325">Glycoprotein</keyword>
<dbReference type="GO" id="GO:0009277">
    <property type="term" value="C:fungal-type cell wall"/>
    <property type="evidence" value="ECO:0007669"/>
    <property type="project" value="TreeGrafter"/>
</dbReference>
<comment type="similarity">
    <text evidence="12">Belongs to the glycosyl hydrolase 16 family. CRH1 subfamily.</text>
</comment>
<evidence type="ECO:0000256" key="1">
    <source>
        <dbReference type="ARBA" id="ARBA00000822"/>
    </source>
</evidence>
<dbReference type="GO" id="GO:0016757">
    <property type="term" value="F:glycosyltransferase activity"/>
    <property type="evidence" value="ECO:0007669"/>
    <property type="project" value="UniProtKB-KW"/>
</dbReference>
<dbReference type="PROSITE" id="PS51762">
    <property type="entry name" value="GH16_2"/>
    <property type="match status" value="1"/>
</dbReference>
<dbReference type="InterPro" id="IPR050546">
    <property type="entry name" value="Glycosyl_Hydrlase_16"/>
</dbReference>
<keyword evidence="16" id="KW-1185">Reference proteome</keyword>
<dbReference type="SUPFAM" id="SSF49899">
    <property type="entry name" value="Concanavalin A-like lectins/glucanases"/>
    <property type="match status" value="1"/>
</dbReference>
<keyword evidence="4" id="KW-0328">Glycosyltransferase</keyword>
<dbReference type="AlphaFoldDB" id="A0A428U6N6"/>
<evidence type="ECO:0000256" key="4">
    <source>
        <dbReference type="ARBA" id="ARBA00022676"/>
    </source>
</evidence>
<keyword evidence="7" id="KW-0378">Hydrolase</keyword>
<dbReference type="STRING" id="1325735.A0A428U6N6"/>
<evidence type="ECO:0000256" key="8">
    <source>
        <dbReference type="ARBA" id="ARBA00023136"/>
    </source>
</evidence>
<evidence type="ECO:0000259" key="14">
    <source>
        <dbReference type="PROSITE" id="PS51762"/>
    </source>
</evidence>
<evidence type="ECO:0000256" key="6">
    <source>
        <dbReference type="ARBA" id="ARBA00022729"/>
    </source>
</evidence>
<feature type="region of interest" description="Disordered" evidence="13">
    <location>
        <begin position="279"/>
        <end position="361"/>
    </location>
</feature>
<dbReference type="CDD" id="cd02183">
    <property type="entry name" value="GH16_fungal_CRH1_transglycosylase"/>
    <property type="match status" value="1"/>
</dbReference>
<evidence type="ECO:0000256" key="2">
    <source>
        <dbReference type="ARBA" id="ARBA00004370"/>
    </source>
</evidence>
<evidence type="ECO:0000256" key="11">
    <source>
        <dbReference type="ARBA" id="ARBA00023316"/>
    </source>
</evidence>
<dbReference type="Pfam" id="PF00722">
    <property type="entry name" value="Glyco_hydro_16"/>
    <property type="match status" value="1"/>
</dbReference>
<dbReference type="InterPro" id="IPR000757">
    <property type="entry name" value="Beta-glucanase-like"/>
</dbReference>
<dbReference type="GO" id="GO:0008843">
    <property type="term" value="F:endochitinase activity"/>
    <property type="evidence" value="ECO:0007669"/>
    <property type="project" value="UniProtKB-EC"/>
</dbReference>
<evidence type="ECO:0000256" key="12">
    <source>
        <dbReference type="ARBA" id="ARBA00038074"/>
    </source>
</evidence>
<evidence type="ECO:0000313" key="15">
    <source>
        <dbReference type="EMBL" id="RSM09878.1"/>
    </source>
</evidence>
<evidence type="ECO:0000256" key="3">
    <source>
        <dbReference type="ARBA" id="ARBA00012729"/>
    </source>
</evidence>
<feature type="domain" description="GH16" evidence="14">
    <location>
        <begin position="1"/>
        <end position="245"/>
    </location>
</feature>
<keyword evidence="8" id="KW-0472">Membrane</keyword>
<dbReference type="InterPro" id="IPR013320">
    <property type="entry name" value="ConA-like_dom_sf"/>
</dbReference>
<dbReference type="EC" id="3.2.1.14" evidence="3"/>
<dbReference type="EMBL" id="NKCK01000026">
    <property type="protein sequence ID" value="RSM09878.1"/>
    <property type="molecule type" value="Genomic_DNA"/>
</dbReference>
<protein>
    <recommendedName>
        <fullName evidence="3">chitinase</fullName>
        <ecNumber evidence="3">3.2.1.14</ecNumber>
    </recommendedName>
</protein>
<accession>A0A428U6N6</accession>
<evidence type="ECO:0000256" key="5">
    <source>
        <dbReference type="ARBA" id="ARBA00022679"/>
    </source>
</evidence>
<sequence>MFSRYILPAAAIFGLAAPRLHPSATPSTRPTAIPTQPLARRIAGTLAALLQPTSGRPSSAMFLTMRSTAPSSPSRSRAIHPPSAQTFYFFFGRTELHMKAAPGKGIISSMMWLSDDLDEVDWELLGANDTHASTNYYGKGVEDFTQAGWHYMKDGMQEDYHNYTTTWTKDQLNWYIDGEVVRTLNYADAKAGEAYPQTPMRLSIGIWAAGDPTMPEGTREWAGGDTEYDKGPYSMYVKSVLVEDASTGKEYVYGDKSGSYKSIEIVKGNSTAYENLHKKPEEADKTTGEKVGSPPHKHQDSRLRRRRSRRSSRSERPSLLLAPTAPRRRERGQGRRGGRAGEDGPHVLPSWRGHYEPGTRV</sequence>
<evidence type="ECO:0000256" key="9">
    <source>
        <dbReference type="ARBA" id="ARBA00023180"/>
    </source>
</evidence>
<dbReference type="GO" id="GO:0005975">
    <property type="term" value="P:carbohydrate metabolic process"/>
    <property type="evidence" value="ECO:0007669"/>
    <property type="project" value="InterPro"/>
</dbReference>
<organism evidence="15 16">
    <name type="scientific">Fusarium oligoseptatum</name>
    <dbReference type="NCBI Taxonomy" id="2604345"/>
    <lineage>
        <taxon>Eukaryota</taxon>
        <taxon>Fungi</taxon>
        <taxon>Dikarya</taxon>
        <taxon>Ascomycota</taxon>
        <taxon>Pezizomycotina</taxon>
        <taxon>Sordariomycetes</taxon>
        <taxon>Hypocreomycetidae</taxon>
        <taxon>Hypocreales</taxon>
        <taxon>Nectriaceae</taxon>
        <taxon>Fusarium</taxon>
        <taxon>Fusarium solani species complex</taxon>
    </lineage>
</organism>
<evidence type="ECO:0000313" key="16">
    <source>
        <dbReference type="Proteomes" id="UP000287144"/>
    </source>
</evidence>
<evidence type="ECO:0000256" key="10">
    <source>
        <dbReference type="ARBA" id="ARBA00023295"/>
    </source>
</evidence>
<feature type="compositionally biased region" description="Basic residues" evidence="13">
    <location>
        <begin position="326"/>
        <end position="338"/>
    </location>
</feature>
<comment type="catalytic activity">
    <reaction evidence="1">
        <text>Random endo-hydrolysis of N-acetyl-beta-D-glucosaminide (1-&gt;4)-beta-linkages in chitin and chitodextrins.</text>
        <dbReference type="EC" id="3.2.1.14"/>
    </reaction>
</comment>
<keyword evidence="6" id="KW-0732">Signal</keyword>
<dbReference type="Gene3D" id="2.60.120.200">
    <property type="match status" value="1"/>
</dbReference>
<evidence type="ECO:0000256" key="7">
    <source>
        <dbReference type="ARBA" id="ARBA00022801"/>
    </source>
</evidence>
<gene>
    <name evidence="15" type="ORF">CEP52_003920</name>
</gene>
<proteinExistence type="inferred from homology"/>
<dbReference type="PANTHER" id="PTHR10963">
    <property type="entry name" value="GLYCOSYL HYDROLASE-RELATED"/>
    <property type="match status" value="1"/>
</dbReference>
<dbReference type="PANTHER" id="PTHR10963:SF27">
    <property type="entry name" value="GLYCOSIDASE-RELATED"/>
    <property type="match status" value="1"/>
</dbReference>
<comment type="caution">
    <text evidence="15">The sequence shown here is derived from an EMBL/GenBank/DDBJ whole genome shotgun (WGS) entry which is preliminary data.</text>
</comment>
<comment type="subcellular location">
    <subcellularLocation>
        <location evidence="2">Membrane</location>
    </subcellularLocation>
</comment>
<keyword evidence="10" id="KW-0326">Glycosidase</keyword>
<name>A0A428U6N6_9HYPO</name>
<reference evidence="15 16" key="1">
    <citation type="submission" date="2017-06" db="EMBL/GenBank/DDBJ databases">
        <title>Comparative genomic analysis of Ambrosia Fusariam Clade fungi.</title>
        <authorList>
            <person name="Stajich J.E."/>
            <person name="Carrillo J."/>
            <person name="Kijimoto T."/>
            <person name="Eskalen A."/>
            <person name="O'Donnell K."/>
            <person name="Kasson M."/>
        </authorList>
    </citation>
    <scope>NUCLEOTIDE SEQUENCE [LARGE SCALE GENOMIC DNA]</scope>
    <source>
        <strain evidence="15 16">NRRL62579</strain>
    </source>
</reference>
<keyword evidence="11" id="KW-0961">Cell wall biogenesis/degradation</keyword>
<feature type="compositionally biased region" description="Basic and acidic residues" evidence="13">
    <location>
        <begin position="279"/>
        <end position="288"/>
    </location>
</feature>